<dbReference type="InterPro" id="IPR013210">
    <property type="entry name" value="LRR_N_plant-typ"/>
</dbReference>
<gene>
    <name evidence="10" type="ORF">ACJIZ3_015527</name>
</gene>
<evidence type="ECO:0000256" key="2">
    <source>
        <dbReference type="ARBA" id="ARBA00022614"/>
    </source>
</evidence>
<accession>A0ABD3RNI5</accession>
<keyword evidence="3" id="KW-0812">Transmembrane</keyword>
<protein>
    <recommendedName>
        <fullName evidence="9">Leucine-rich repeat-containing N-terminal plant-type domain-containing protein</fullName>
    </recommendedName>
</protein>
<keyword evidence="4 8" id="KW-0732">Signal</keyword>
<dbReference type="PANTHER" id="PTHR48009:SF9">
    <property type="entry name" value="LRR RECEPTOR-LIKE SERINE_THREONINE-PROTEIN KINASE GSO1"/>
    <property type="match status" value="1"/>
</dbReference>
<evidence type="ECO:0000313" key="10">
    <source>
        <dbReference type="EMBL" id="KAL3814259.1"/>
    </source>
</evidence>
<dbReference type="PROSITE" id="PS51450">
    <property type="entry name" value="LRR"/>
    <property type="match status" value="1"/>
</dbReference>
<dbReference type="FunFam" id="3.80.10.10:FF:000400">
    <property type="entry name" value="Nuclear pore complex protein NUP107"/>
    <property type="match status" value="1"/>
</dbReference>
<dbReference type="PANTHER" id="PTHR48009">
    <property type="entry name" value="LEUCINE-RICH REPEAT (LRR) FAMILY PROTEIN"/>
    <property type="match status" value="1"/>
</dbReference>
<dbReference type="InterPro" id="IPR003591">
    <property type="entry name" value="Leu-rich_rpt_typical-subtyp"/>
</dbReference>
<dbReference type="InterPro" id="IPR001611">
    <property type="entry name" value="Leu-rich_rpt"/>
</dbReference>
<dbReference type="Gene3D" id="3.80.10.10">
    <property type="entry name" value="Ribonuclease Inhibitor"/>
    <property type="match status" value="3"/>
</dbReference>
<evidence type="ECO:0000256" key="8">
    <source>
        <dbReference type="SAM" id="SignalP"/>
    </source>
</evidence>
<feature type="domain" description="Leucine-rich repeat-containing N-terminal plant-type" evidence="9">
    <location>
        <begin position="31"/>
        <end position="66"/>
    </location>
</feature>
<dbReference type="PRINTS" id="PR00019">
    <property type="entry name" value="LEURICHRPT"/>
</dbReference>
<name>A0ABD3RNI5_9LAMI</name>
<dbReference type="Pfam" id="PF00560">
    <property type="entry name" value="LRR_1"/>
    <property type="match status" value="1"/>
</dbReference>
<feature type="signal peptide" evidence="8">
    <location>
        <begin position="1"/>
        <end position="25"/>
    </location>
</feature>
<sequence>MPKPKSNPFTIVFFFIFSISTLVKVQSVTFSDDIAALLAFKSAVKPTSIPPTSCLATWNFSTDPCSVPRVTHFTCGITCSNNRIVQLTLDSQSYTGTLTPLVSKLTQLINLDIGDNNFYGPIPSSISSLPNLKTLILRVNSFSGQIPSSIAALRSLQTLDLSRNSISGSIPNLKPLELLTRLDLSYNKLSGTVPELPRSLNELAIKANSLSGSLSESEFSGLTRLTVVELSDNSLTGTLNPWFFLLPSLQQVDLANNSLTRVVPADSNAELVALNLSYNKIGGFLPASFGEYPLLRSLALSYNKFRGPIPWQYSKKGSSLQRLFLEGNYLNGSPPAGFISGAAGVTGSLGDNCLQSCPVSSQLCLKSQKPVSICQQAYGGKPKS</sequence>
<evidence type="ECO:0000256" key="4">
    <source>
        <dbReference type="ARBA" id="ARBA00022729"/>
    </source>
</evidence>
<evidence type="ECO:0000256" key="1">
    <source>
        <dbReference type="ARBA" id="ARBA00004370"/>
    </source>
</evidence>
<evidence type="ECO:0000259" key="9">
    <source>
        <dbReference type="Pfam" id="PF08263"/>
    </source>
</evidence>
<reference evidence="10 11" key="1">
    <citation type="submission" date="2024-12" db="EMBL/GenBank/DDBJ databases">
        <title>The unique morphological basis and parallel evolutionary history of personate flowers in Penstemon.</title>
        <authorList>
            <person name="Depatie T.H."/>
            <person name="Wessinger C.A."/>
        </authorList>
    </citation>
    <scope>NUCLEOTIDE SEQUENCE [LARGE SCALE GENOMIC DNA]</scope>
    <source>
        <strain evidence="10">WTNN_2</strain>
        <tissue evidence="10">Leaf</tissue>
    </source>
</reference>
<keyword evidence="5" id="KW-0677">Repeat</keyword>
<keyword evidence="6" id="KW-1133">Transmembrane helix</keyword>
<dbReference type="SUPFAM" id="SSF52058">
    <property type="entry name" value="L domain-like"/>
    <property type="match status" value="1"/>
</dbReference>
<keyword evidence="2" id="KW-0433">Leucine-rich repeat</keyword>
<dbReference type="Proteomes" id="UP001634393">
    <property type="component" value="Unassembled WGS sequence"/>
</dbReference>
<dbReference type="GO" id="GO:0016020">
    <property type="term" value="C:membrane"/>
    <property type="evidence" value="ECO:0007669"/>
    <property type="project" value="UniProtKB-SubCell"/>
</dbReference>
<evidence type="ECO:0000256" key="5">
    <source>
        <dbReference type="ARBA" id="ARBA00022737"/>
    </source>
</evidence>
<dbReference type="Pfam" id="PF13855">
    <property type="entry name" value="LRR_8"/>
    <property type="match status" value="2"/>
</dbReference>
<feature type="chain" id="PRO_5044850076" description="Leucine-rich repeat-containing N-terminal plant-type domain-containing protein" evidence="8">
    <location>
        <begin position="26"/>
        <end position="384"/>
    </location>
</feature>
<proteinExistence type="predicted"/>
<dbReference type="GO" id="GO:0006952">
    <property type="term" value="P:defense response"/>
    <property type="evidence" value="ECO:0007669"/>
    <property type="project" value="UniProtKB-ARBA"/>
</dbReference>
<dbReference type="GO" id="GO:0051707">
    <property type="term" value="P:response to other organism"/>
    <property type="evidence" value="ECO:0007669"/>
    <property type="project" value="UniProtKB-ARBA"/>
</dbReference>
<evidence type="ECO:0000313" key="11">
    <source>
        <dbReference type="Proteomes" id="UP001634393"/>
    </source>
</evidence>
<keyword evidence="11" id="KW-1185">Reference proteome</keyword>
<dbReference type="InterPro" id="IPR053213">
    <property type="entry name" value="RLP29"/>
</dbReference>
<dbReference type="InterPro" id="IPR032675">
    <property type="entry name" value="LRR_dom_sf"/>
</dbReference>
<comment type="caution">
    <text evidence="10">The sequence shown here is derived from an EMBL/GenBank/DDBJ whole genome shotgun (WGS) entry which is preliminary data.</text>
</comment>
<dbReference type="AlphaFoldDB" id="A0ABD3RNI5"/>
<evidence type="ECO:0000256" key="7">
    <source>
        <dbReference type="ARBA" id="ARBA00023136"/>
    </source>
</evidence>
<evidence type="ECO:0000256" key="6">
    <source>
        <dbReference type="ARBA" id="ARBA00022989"/>
    </source>
</evidence>
<keyword evidence="7" id="KW-0472">Membrane</keyword>
<organism evidence="10 11">
    <name type="scientific">Penstemon smallii</name>
    <dbReference type="NCBI Taxonomy" id="265156"/>
    <lineage>
        <taxon>Eukaryota</taxon>
        <taxon>Viridiplantae</taxon>
        <taxon>Streptophyta</taxon>
        <taxon>Embryophyta</taxon>
        <taxon>Tracheophyta</taxon>
        <taxon>Spermatophyta</taxon>
        <taxon>Magnoliopsida</taxon>
        <taxon>eudicotyledons</taxon>
        <taxon>Gunneridae</taxon>
        <taxon>Pentapetalae</taxon>
        <taxon>asterids</taxon>
        <taxon>lamiids</taxon>
        <taxon>Lamiales</taxon>
        <taxon>Plantaginaceae</taxon>
        <taxon>Cheloneae</taxon>
        <taxon>Penstemon</taxon>
    </lineage>
</organism>
<dbReference type="Pfam" id="PF08263">
    <property type="entry name" value="LRRNT_2"/>
    <property type="match status" value="1"/>
</dbReference>
<dbReference type="EMBL" id="JBJXBP010000008">
    <property type="protein sequence ID" value="KAL3814259.1"/>
    <property type="molecule type" value="Genomic_DNA"/>
</dbReference>
<evidence type="ECO:0000256" key="3">
    <source>
        <dbReference type="ARBA" id="ARBA00022692"/>
    </source>
</evidence>
<dbReference type="SMART" id="SM00369">
    <property type="entry name" value="LRR_TYP"/>
    <property type="match status" value="4"/>
</dbReference>
<comment type="subcellular location">
    <subcellularLocation>
        <location evidence="1">Membrane</location>
    </subcellularLocation>
</comment>